<evidence type="ECO:0000256" key="1">
    <source>
        <dbReference type="SAM" id="Phobius"/>
    </source>
</evidence>
<proteinExistence type="predicted"/>
<dbReference type="EMBL" id="VSSQ01111103">
    <property type="protein sequence ID" value="MPN48614.1"/>
    <property type="molecule type" value="Genomic_DNA"/>
</dbReference>
<name>A0A645IJX3_9ZZZZ</name>
<evidence type="ECO:0008006" key="3">
    <source>
        <dbReference type="Google" id="ProtNLM"/>
    </source>
</evidence>
<accession>A0A645IJX3</accession>
<gene>
    <name evidence="2" type="ORF">SDC9_196224</name>
</gene>
<reference evidence="2" key="1">
    <citation type="submission" date="2019-08" db="EMBL/GenBank/DDBJ databases">
        <authorList>
            <person name="Kucharzyk K."/>
            <person name="Murdoch R.W."/>
            <person name="Higgins S."/>
            <person name="Loffler F."/>
        </authorList>
    </citation>
    <scope>NUCLEOTIDE SEQUENCE</scope>
</reference>
<feature type="transmembrane region" description="Helical" evidence="1">
    <location>
        <begin position="38"/>
        <end position="58"/>
    </location>
</feature>
<protein>
    <recommendedName>
        <fullName evidence="3">ABC-2 type transporter domain-containing protein</fullName>
    </recommendedName>
</protein>
<dbReference type="AlphaFoldDB" id="A0A645IJX3"/>
<keyword evidence="1" id="KW-1133">Transmembrane helix</keyword>
<keyword evidence="1" id="KW-0472">Membrane</keyword>
<sequence>MAYPLKDTQLWQYAVPFLSQNQMLVKVTRGEMPVAEQWGVYLGASLLLTVVLWAMAVWRYKQEKLAISG</sequence>
<comment type="caution">
    <text evidence="2">The sequence shown here is derived from an EMBL/GenBank/DDBJ whole genome shotgun (WGS) entry which is preliminary data.</text>
</comment>
<keyword evidence="1" id="KW-0812">Transmembrane</keyword>
<evidence type="ECO:0000313" key="2">
    <source>
        <dbReference type="EMBL" id="MPN48614.1"/>
    </source>
</evidence>
<organism evidence="2">
    <name type="scientific">bioreactor metagenome</name>
    <dbReference type="NCBI Taxonomy" id="1076179"/>
    <lineage>
        <taxon>unclassified sequences</taxon>
        <taxon>metagenomes</taxon>
        <taxon>ecological metagenomes</taxon>
    </lineage>
</organism>